<protein>
    <recommendedName>
        <fullName evidence="4">Lipoprotein</fullName>
    </recommendedName>
</protein>
<gene>
    <name evidence="2" type="ORF">N2K84_18995</name>
</gene>
<dbReference type="InterPro" id="IPR011050">
    <property type="entry name" value="Pectin_lyase_fold/virulence"/>
</dbReference>
<dbReference type="RefSeq" id="WP_282593419.1">
    <property type="nucleotide sequence ID" value="NZ_JAPAAF010000054.1"/>
</dbReference>
<keyword evidence="3" id="KW-1185">Reference proteome</keyword>
<dbReference type="PANTHER" id="PTHR41339:SF1">
    <property type="entry name" value="SECRETED PROTEIN"/>
    <property type="match status" value="1"/>
</dbReference>
<reference evidence="2" key="1">
    <citation type="submission" date="2022-10" db="EMBL/GenBank/DDBJ databases">
        <title>Gaoshiqiia sediminis gen. nov., sp. nov., isolated from coastal sediment.</title>
        <authorList>
            <person name="Yu W.X."/>
            <person name="Mu D.S."/>
            <person name="Du J.Z."/>
            <person name="Liang Y.Q."/>
        </authorList>
    </citation>
    <scope>NUCLEOTIDE SEQUENCE</scope>
    <source>
        <strain evidence="2">A06</strain>
    </source>
</reference>
<organism evidence="2 3">
    <name type="scientific">Gaoshiqia sediminis</name>
    <dbReference type="NCBI Taxonomy" id="2986998"/>
    <lineage>
        <taxon>Bacteria</taxon>
        <taxon>Pseudomonadati</taxon>
        <taxon>Bacteroidota</taxon>
        <taxon>Bacteroidia</taxon>
        <taxon>Marinilabiliales</taxon>
        <taxon>Prolixibacteraceae</taxon>
        <taxon>Gaoshiqia</taxon>
    </lineage>
</organism>
<dbReference type="AlphaFoldDB" id="A0AA41YEZ6"/>
<keyword evidence="1" id="KW-0732">Signal</keyword>
<accession>A0AA41YEZ6</accession>
<sequence>MKKLAYLMIFALAVVGFNSCDNGDDPIDPGFQVDSENLQGTLAAGDNVTLDASVTYKLTGALIVEEGATLTIPAGTVIEATQTTSANPTVRYIAVAQGGKIYVNGTAGSPVVMTSEVKETESWGGLVVCGKAPTNKSDSGSAGAEVSGLSYGGDVANDNSGSITYLRLEYTGYKYTDEKEFNGLSCFGVGSGTTIDYVVSYKGGDDGIEFFGGTVNASHLVSVDSGDDGIDFADGWSGTGEYWVAINSAKSGIEGSNNGDNGAATPMTTATLNNLTIYGMGEKPFYFKEGAGVQTIDNIVLGGLAASKAQSFFYADASDANAAARIAAGDITITNVSFVGMAEGQSKAVDGLTFVENAGATGAGNGINKPSWMPDALNNVDGTNTVFGDAAVATIKLSGEITTDVELSATNNYILDGALIVANGGSLTIPAGTVLEASEPTEANSVVRYIAVAQGGKIFVNGTATEPVIMTSSVKATESWGGLVVCGKAPTNKSDSGTAGAEVSGLSYGGTVADDNSGSITYLRLEYTGYKYSDTKEFNGLSCFGVGSGTTIDYVVSYKGGDDGMEFFGGTVNASHLLSVESGDDGIDFADGWSGTGNYWFALNSAKSGIEGSNNGDNYGATNPMTDATITNITVYGMGEKPYYFKEGGGKQTIDNIVIGGLNAAKTQAQFYIDSSDTDAAARIAANEIVVTNARFIDMAAGQTKAVSGLSMTESDTATGAGNGKDKPSWLSDALNTIATGVTIF</sequence>
<dbReference type="SUPFAM" id="SSF51126">
    <property type="entry name" value="Pectin lyase-like"/>
    <property type="match status" value="2"/>
</dbReference>
<evidence type="ECO:0000313" key="3">
    <source>
        <dbReference type="Proteomes" id="UP001163821"/>
    </source>
</evidence>
<evidence type="ECO:0000313" key="2">
    <source>
        <dbReference type="EMBL" id="MCW0484827.1"/>
    </source>
</evidence>
<feature type="signal peptide" evidence="1">
    <location>
        <begin position="1"/>
        <end position="19"/>
    </location>
</feature>
<comment type="caution">
    <text evidence="2">The sequence shown here is derived from an EMBL/GenBank/DDBJ whole genome shotgun (WGS) entry which is preliminary data.</text>
</comment>
<proteinExistence type="predicted"/>
<dbReference type="Proteomes" id="UP001163821">
    <property type="component" value="Unassembled WGS sequence"/>
</dbReference>
<evidence type="ECO:0008006" key="4">
    <source>
        <dbReference type="Google" id="ProtNLM"/>
    </source>
</evidence>
<name>A0AA41YEZ6_9BACT</name>
<feature type="chain" id="PRO_5041263884" description="Lipoprotein" evidence="1">
    <location>
        <begin position="20"/>
        <end position="745"/>
    </location>
</feature>
<dbReference type="PANTHER" id="PTHR41339">
    <property type="entry name" value="LIPL48"/>
    <property type="match status" value="1"/>
</dbReference>
<dbReference type="EMBL" id="JAPAAF010000054">
    <property type="protein sequence ID" value="MCW0484827.1"/>
    <property type="molecule type" value="Genomic_DNA"/>
</dbReference>
<evidence type="ECO:0000256" key="1">
    <source>
        <dbReference type="SAM" id="SignalP"/>
    </source>
</evidence>